<name>A0ABS4GNS6_9BACL</name>
<dbReference type="SUPFAM" id="SSF47413">
    <property type="entry name" value="lambda repressor-like DNA-binding domains"/>
    <property type="match status" value="1"/>
</dbReference>
<evidence type="ECO:0000256" key="2">
    <source>
        <dbReference type="ARBA" id="ARBA00023125"/>
    </source>
</evidence>
<keyword evidence="3" id="KW-0804">Transcription</keyword>
<dbReference type="SUPFAM" id="SSF53822">
    <property type="entry name" value="Periplasmic binding protein-like I"/>
    <property type="match status" value="1"/>
</dbReference>
<keyword evidence="2" id="KW-0238">DNA-binding</keyword>
<dbReference type="PROSITE" id="PS00356">
    <property type="entry name" value="HTH_LACI_1"/>
    <property type="match status" value="1"/>
</dbReference>
<dbReference type="CDD" id="cd06267">
    <property type="entry name" value="PBP1_LacI_sugar_binding-like"/>
    <property type="match status" value="1"/>
</dbReference>
<dbReference type="RefSeq" id="WP_209809990.1">
    <property type="nucleotide sequence ID" value="NZ_JAGGKT010000004.1"/>
</dbReference>
<dbReference type="PRINTS" id="PR00036">
    <property type="entry name" value="HTHLACI"/>
</dbReference>
<gene>
    <name evidence="5" type="ORF">J2Z37_001919</name>
</gene>
<dbReference type="SMART" id="SM00354">
    <property type="entry name" value="HTH_LACI"/>
    <property type="match status" value="1"/>
</dbReference>
<dbReference type="PANTHER" id="PTHR30146:SF109">
    <property type="entry name" value="HTH-TYPE TRANSCRIPTIONAL REGULATOR GALS"/>
    <property type="match status" value="1"/>
</dbReference>
<dbReference type="InterPro" id="IPR046335">
    <property type="entry name" value="LacI/GalR-like_sensor"/>
</dbReference>
<dbReference type="Pfam" id="PF13377">
    <property type="entry name" value="Peripla_BP_3"/>
    <property type="match status" value="1"/>
</dbReference>
<dbReference type="CDD" id="cd01392">
    <property type="entry name" value="HTH_LacI"/>
    <property type="match status" value="1"/>
</dbReference>
<accession>A0ABS4GNS6</accession>
<evidence type="ECO:0000313" key="5">
    <source>
        <dbReference type="EMBL" id="MBP1931918.1"/>
    </source>
</evidence>
<reference evidence="5 6" key="1">
    <citation type="submission" date="2021-03" db="EMBL/GenBank/DDBJ databases">
        <title>Genomic Encyclopedia of Type Strains, Phase IV (KMG-IV): sequencing the most valuable type-strain genomes for metagenomic binning, comparative biology and taxonomic classification.</title>
        <authorList>
            <person name="Goeker M."/>
        </authorList>
    </citation>
    <scope>NUCLEOTIDE SEQUENCE [LARGE SCALE GENOMIC DNA]</scope>
    <source>
        <strain evidence="5 6">DSM 24738</strain>
    </source>
</reference>
<dbReference type="Gene3D" id="3.40.50.2300">
    <property type="match status" value="2"/>
</dbReference>
<organism evidence="5 6">
    <name type="scientific">Ammoniphilus resinae</name>
    <dbReference type="NCBI Taxonomy" id="861532"/>
    <lineage>
        <taxon>Bacteria</taxon>
        <taxon>Bacillati</taxon>
        <taxon>Bacillota</taxon>
        <taxon>Bacilli</taxon>
        <taxon>Bacillales</taxon>
        <taxon>Paenibacillaceae</taxon>
        <taxon>Aneurinibacillus group</taxon>
        <taxon>Ammoniphilus</taxon>
    </lineage>
</organism>
<evidence type="ECO:0000313" key="6">
    <source>
        <dbReference type="Proteomes" id="UP001519343"/>
    </source>
</evidence>
<proteinExistence type="predicted"/>
<dbReference type="Proteomes" id="UP001519343">
    <property type="component" value="Unassembled WGS sequence"/>
</dbReference>
<protein>
    <submittedName>
        <fullName evidence="5">LacI family transcriptional regulator</fullName>
    </submittedName>
</protein>
<comment type="caution">
    <text evidence="5">The sequence shown here is derived from an EMBL/GenBank/DDBJ whole genome shotgun (WGS) entry which is preliminary data.</text>
</comment>
<keyword evidence="6" id="KW-1185">Reference proteome</keyword>
<evidence type="ECO:0000259" key="4">
    <source>
        <dbReference type="PROSITE" id="PS50932"/>
    </source>
</evidence>
<feature type="domain" description="HTH lacI-type" evidence="4">
    <location>
        <begin position="3"/>
        <end position="57"/>
    </location>
</feature>
<evidence type="ECO:0000256" key="3">
    <source>
        <dbReference type="ARBA" id="ARBA00023163"/>
    </source>
</evidence>
<dbReference type="InterPro" id="IPR000843">
    <property type="entry name" value="HTH_LacI"/>
</dbReference>
<evidence type="ECO:0000256" key="1">
    <source>
        <dbReference type="ARBA" id="ARBA00023015"/>
    </source>
</evidence>
<dbReference type="PROSITE" id="PS50932">
    <property type="entry name" value="HTH_LACI_2"/>
    <property type="match status" value="1"/>
</dbReference>
<dbReference type="Gene3D" id="1.10.260.40">
    <property type="entry name" value="lambda repressor-like DNA-binding domains"/>
    <property type="match status" value="1"/>
</dbReference>
<keyword evidence="1" id="KW-0805">Transcription regulation</keyword>
<dbReference type="Pfam" id="PF00356">
    <property type="entry name" value="LacI"/>
    <property type="match status" value="1"/>
</dbReference>
<sequence>MKVTVKDIARTAGVSQSTVSKVLNNYAQVKESTRKKVLKAVEELGFVPDLVARSLVMNRTGTIGLIVGDIANPFFSETAKVIIAEARKSGIDVILSDTDYRSELMEMAVKNMLARRVDGILISAVDRKDTFTTDLYKKGYPLVLFNRHPDSDLVNYIVLDNGKGSRLAVNHLVQLGHRRISFISGPLQFSTFHHRYLGYKNAIQEHNIPYIEEFVFDGDPSYESINDYLKELLNKDEKPTAFFAATDQLAIHVMDALARMGFNVPLDFSVIGFDNIDISSNPHINLTTVSQNKKEMAKLALEKLLALIDEGEIPEQPIHITLEPKLIIRKTVGVNYEQFHYETPRGEISLSEG</sequence>
<dbReference type="PANTHER" id="PTHR30146">
    <property type="entry name" value="LACI-RELATED TRANSCRIPTIONAL REPRESSOR"/>
    <property type="match status" value="1"/>
</dbReference>
<dbReference type="InterPro" id="IPR010982">
    <property type="entry name" value="Lambda_DNA-bd_dom_sf"/>
</dbReference>
<dbReference type="InterPro" id="IPR028082">
    <property type="entry name" value="Peripla_BP_I"/>
</dbReference>
<dbReference type="EMBL" id="JAGGKT010000004">
    <property type="protein sequence ID" value="MBP1931918.1"/>
    <property type="molecule type" value="Genomic_DNA"/>
</dbReference>